<reference evidence="2 3" key="1">
    <citation type="submission" date="2022-12" db="EMBL/GenBank/DDBJ databases">
        <title>Chromosome-level genome of Tegillarca granosa.</title>
        <authorList>
            <person name="Kim J."/>
        </authorList>
    </citation>
    <scope>NUCLEOTIDE SEQUENCE [LARGE SCALE GENOMIC DNA]</scope>
    <source>
        <strain evidence="2">Teg-2019</strain>
        <tissue evidence="2">Adductor muscle</tissue>
    </source>
</reference>
<evidence type="ECO:0000259" key="1">
    <source>
        <dbReference type="Pfam" id="PF20700"/>
    </source>
</evidence>
<evidence type="ECO:0000313" key="3">
    <source>
        <dbReference type="Proteomes" id="UP001217089"/>
    </source>
</evidence>
<dbReference type="Pfam" id="PF20700">
    <property type="entry name" value="Mutator"/>
    <property type="match status" value="1"/>
</dbReference>
<accession>A0ABQ9ESM0</accession>
<organism evidence="2 3">
    <name type="scientific">Tegillarca granosa</name>
    <name type="common">Malaysian cockle</name>
    <name type="synonym">Anadara granosa</name>
    <dbReference type="NCBI Taxonomy" id="220873"/>
    <lineage>
        <taxon>Eukaryota</taxon>
        <taxon>Metazoa</taxon>
        <taxon>Spiralia</taxon>
        <taxon>Lophotrochozoa</taxon>
        <taxon>Mollusca</taxon>
        <taxon>Bivalvia</taxon>
        <taxon>Autobranchia</taxon>
        <taxon>Pteriomorphia</taxon>
        <taxon>Arcoida</taxon>
        <taxon>Arcoidea</taxon>
        <taxon>Arcidae</taxon>
        <taxon>Tegillarca</taxon>
    </lineage>
</organism>
<comment type="caution">
    <text evidence="2">The sequence shown here is derived from an EMBL/GenBank/DDBJ whole genome shotgun (WGS) entry which is preliminary data.</text>
</comment>
<gene>
    <name evidence="2" type="ORF">KUTeg_016813</name>
</gene>
<sequence length="570" mass="66515">MAEKSGKLRKVSRPPSFKLEIPADETNKQIIMDKMHKVRDRLVRLSNRPVNNREILETVLDKWIEASCQENQARHSIGGSYLKVKKQDVNQKLFITAQKSLMKLVDIASAHEPHKYSWSSSPYLPNGKYFINEKINHAFDCSGMLPSHYTRFCSFSGIGLINKSNREKFYKRHKDSISSEYNESIQTALLEEVGSYETLDGINILTDARHGWRKNTKDTSVVAIGEETHKVIDCIHITKSDDNISQRHEIIGTTKLYEKLERETVNVKTHTHDRNVAVNKFIKSSPLAEETLNQNDTWHAVKKIKPKMQSISSGPLKYKGISWSEQLSDKIEPVVTHFHWCIKNCNNDPQVLRNNLINIINHYKNDHSSCNENSRCKKDPKYEPKRIIITDKIAEKLLRQVIEDSVIYKYPEDFVLAKDTFYVESFNNVMNVFQDKRIAFTDDHYRSRSQLAVCMWNENVDRHFTSVWKARDPRAPRSQRGKKIYKARTYKFRENIWKNYVNSLFQRPRLNTHSAPMSVQKIEGIKKTPSEVWVKPFVGAIRHNADLRQTAYNDTIPDWDHSWKNMSKTF</sequence>
<name>A0ABQ9ESM0_TEGGR</name>
<feature type="domain" description="Mutator-like transposase" evidence="1">
    <location>
        <begin position="249"/>
        <end position="375"/>
    </location>
</feature>
<keyword evidence="3" id="KW-1185">Reference proteome</keyword>
<dbReference type="InterPro" id="IPR049012">
    <property type="entry name" value="Mutator_transp_dom"/>
</dbReference>
<dbReference type="PANTHER" id="PTHR31751">
    <property type="entry name" value="SI:CH211-108C17.2-RELATED-RELATED"/>
    <property type="match status" value="1"/>
</dbReference>
<dbReference type="Proteomes" id="UP001217089">
    <property type="component" value="Unassembled WGS sequence"/>
</dbReference>
<protein>
    <recommendedName>
        <fullName evidence="1">Mutator-like transposase domain-containing protein</fullName>
    </recommendedName>
</protein>
<proteinExistence type="predicted"/>
<dbReference type="EMBL" id="JARBDR010000813">
    <property type="protein sequence ID" value="KAJ8306268.1"/>
    <property type="molecule type" value="Genomic_DNA"/>
</dbReference>
<evidence type="ECO:0000313" key="2">
    <source>
        <dbReference type="EMBL" id="KAJ8306268.1"/>
    </source>
</evidence>